<protein>
    <submittedName>
        <fullName evidence="5">AAA family ATPase</fullName>
    </submittedName>
</protein>
<dbReference type="Gene3D" id="1.10.10.10">
    <property type="entry name" value="Winged helix-like DNA-binding domain superfamily/Winged helix DNA-binding domain"/>
    <property type="match status" value="1"/>
</dbReference>
<evidence type="ECO:0000256" key="1">
    <source>
        <dbReference type="ARBA" id="ARBA00023015"/>
    </source>
</evidence>
<evidence type="ECO:0000259" key="4">
    <source>
        <dbReference type="PROSITE" id="PS50043"/>
    </source>
</evidence>
<dbReference type="EMBL" id="WTVR01000002">
    <property type="protein sequence ID" value="NMF87124.1"/>
    <property type="molecule type" value="Genomic_DNA"/>
</dbReference>
<dbReference type="CDD" id="cd06170">
    <property type="entry name" value="LuxR_C_like"/>
    <property type="match status" value="1"/>
</dbReference>
<dbReference type="SMART" id="SM00421">
    <property type="entry name" value="HTH_LUXR"/>
    <property type="match status" value="1"/>
</dbReference>
<gene>
    <name evidence="5" type="ORF">GPA26_01380</name>
</gene>
<organism evidence="5 6">
    <name type="scientific">Aromatoleum petrolei</name>
    <dbReference type="NCBI Taxonomy" id="76116"/>
    <lineage>
        <taxon>Bacteria</taxon>
        <taxon>Pseudomonadati</taxon>
        <taxon>Pseudomonadota</taxon>
        <taxon>Betaproteobacteria</taxon>
        <taxon>Rhodocyclales</taxon>
        <taxon>Rhodocyclaceae</taxon>
        <taxon>Aromatoleum</taxon>
    </lineage>
</organism>
<accession>A0ABX1MGQ4</accession>
<dbReference type="Pfam" id="PF25873">
    <property type="entry name" value="WHD_MalT"/>
    <property type="match status" value="1"/>
</dbReference>
<dbReference type="InterPro" id="IPR041617">
    <property type="entry name" value="TPR_MalT"/>
</dbReference>
<dbReference type="Pfam" id="PF00196">
    <property type="entry name" value="GerE"/>
    <property type="match status" value="1"/>
</dbReference>
<dbReference type="SUPFAM" id="SSF52540">
    <property type="entry name" value="P-loop containing nucleoside triphosphate hydrolases"/>
    <property type="match status" value="1"/>
</dbReference>
<dbReference type="InterPro" id="IPR000792">
    <property type="entry name" value="Tscrpt_reg_LuxR_C"/>
</dbReference>
<dbReference type="Gene3D" id="1.25.40.10">
    <property type="entry name" value="Tetratricopeptide repeat domain"/>
    <property type="match status" value="1"/>
</dbReference>
<dbReference type="Proteomes" id="UP000652074">
    <property type="component" value="Unassembled WGS sequence"/>
</dbReference>
<name>A0ABX1MGQ4_9RHOO</name>
<dbReference type="InterPro" id="IPR036388">
    <property type="entry name" value="WH-like_DNA-bd_sf"/>
</dbReference>
<comment type="caution">
    <text evidence="5">The sequence shown here is derived from an EMBL/GenBank/DDBJ whole genome shotgun (WGS) entry which is preliminary data.</text>
</comment>
<dbReference type="PROSITE" id="PS50043">
    <property type="entry name" value="HTH_LUXR_2"/>
    <property type="match status" value="1"/>
</dbReference>
<dbReference type="InterPro" id="IPR016032">
    <property type="entry name" value="Sig_transdc_resp-reg_C-effctor"/>
</dbReference>
<dbReference type="InterPro" id="IPR059106">
    <property type="entry name" value="WHD_MalT"/>
</dbReference>
<evidence type="ECO:0000313" key="6">
    <source>
        <dbReference type="Proteomes" id="UP000652074"/>
    </source>
</evidence>
<dbReference type="InterPro" id="IPR027417">
    <property type="entry name" value="P-loop_NTPase"/>
</dbReference>
<dbReference type="SUPFAM" id="SSF46894">
    <property type="entry name" value="C-terminal effector domain of the bipartite response regulators"/>
    <property type="match status" value="1"/>
</dbReference>
<dbReference type="Pfam" id="PF17874">
    <property type="entry name" value="TPR_MalT"/>
    <property type="match status" value="1"/>
</dbReference>
<keyword evidence="6" id="KW-1185">Reference proteome</keyword>
<evidence type="ECO:0000256" key="3">
    <source>
        <dbReference type="ARBA" id="ARBA00023163"/>
    </source>
</evidence>
<proteinExistence type="predicted"/>
<dbReference type="InterPro" id="IPR011990">
    <property type="entry name" value="TPR-like_helical_dom_sf"/>
</dbReference>
<keyword evidence="3" id="KW-0804">Transcription</keyword>
<keyword evidence="2" id="KW-0238">DNA-binding</keyword>
<sequence>MYYMIWISAAWAEACLGGLNPGISGASKPAMLIRTKFTPPRPTRPPVRREKALGLLSSGLSRALTLVRAPAGFGKTSLLTAWREQMLERNIFVAWLTLDQDDNDETRFIEYLTTALAEALGSRADDTPEFANAGRIVSVRVHLTSIINALDKIEREVALIVDDYEKITDPKVHELFAFLLRHIPSNLHIFVATRSDLPIPLTSLRASDQLVEVNIETLRFGVADTQAFLAGSMSPSLSADEVRAIHDATEGWVVGLQLATLAMTGCPNVRDLISGFSRHSRVVSDYLAENVLTQIPGATLEFMIRTSILDRLNGSLCEALTGVGDAAGKLEWLVRHNMFLQPLDEEWQWFCYHGLFADFLRSQLRHRFPQECERLHLRAAQWFSEQGLWAEAVRHAMDANRSDLAAEWLERCALGELRSGRVRNLLSWIQKLPQEALTQHFSIRIAQIWALILTVQPQQARALLDEVQTQLNEAPPPDADELRCTLRAQCVSIMSMGDRIGAALELGKKVWIERFPRGVEPGRGFDWTDEAFLNAMLHLYRKSGDLDAARRVEAFYRPRQEEVQNLLMMSYRTGLIAALEIRENQIRVAARRLEAALRLSETHAGRRSATATFLAALLAGVYYDWNLFESVEGLLANRCDVIDDVCFVEPTQTAYVSLARIRMATGQLDAARAILDHIEMLAERREWLGLAAASMGERIRLELLEDQDSAAERSLTRLEAMQLQMAHVDPDRVDVMLMSASARSRLLLHRHCFAEAETLLNDVLARIAEPGAAATSYEIAEIRTLLAIAHHYSGNPIAAQQCLSQVLMLTAPEGLIRPLADEGLRIVPILQACIRADAEASPRTAYYERLFVALDVESSCAESVTAGLGCLDDTQDPNSLSRRESIILELLSRNLSNKQIAKELFITPETVKWHLKNIYRKMGVSDRQSASRLGLHAHHTDDR</sequence>
<dbReference type="Gene3D" id="3.40.50.300">
    <property type="entry name" value="P-loop containing nucleotide triphosphate hydrolases"/>
    <property type="match status" value="1"/>
</dbReference>
<dbReference type="PANTHER" id="PTHR44688">
    <property type="entry name" value="DNA-BINDING TRANSCRIPTIONAL ACTIVATOR DEVR_DOSR"/>
    <property type="match status" value="1"/>
</dbReference>
<dbReference type="PANTHER" id="PTHR44688:SF16">
    <property type="entry name" value="DNA-BINDING TRANSCRIPTIONAL ACTIVATOR DEVR_DOSR"/>
    <property type="match status" value="1"/>
</dbReference>
<evidence type="ECO:0000313" key="5">
    <source>
        <dbReference type="EMBL" id="NMF87124.1"/>
    </source>
</evidence>
<feature type="domain" description="HTH luxR-type" evidence="4">
    <location>
        <begin position="873"/>
        <end position="938"/>
    </location>
</feature>
<evidence type="ECO:0000256" key="2">
    <source>
        <dbReference type="ARBA" id="ARBA00023125"/>
    </source>
</evidence>
<dbReference type="PRINTS" id="PR00038">
    <property type="entry name" value="HTHLUXR"/>
</dbReference>
<reference evidence="5 6" key="1">
    <citation type="submission" date="2019-12" db="EMBL/GenBank/DDBJ databases">
        <title>Comparative genomics gives insights into the taxonomy of the Azoarcus-Aromatoleum group and reveals separate origins of nif in the plant-associated Azoarcus and non-plant-associated Aromatoleum sub-groups.</title>
        <authorList>
            <person name="Lafos M."/>
            <person name="Maluk M."/>
            <person name="Batista M."/>
            <person name="Junghare M."/>
            <person name="Carmona M."/>
            <person name="Faoro H."/>
            <person name="Cruz L.M."/>
            <person name="Battistoni F."/>
            <person name="De Souza E."/>
            <person name="Pedrosa F."/>
            <person name="Chen W.-M."/>
            <person name="Poole P.S."/>
            <person name="Dixon R.A."/>
            <person name="James E.K."/>
        </authorList>
    </citation>
    <scope>NUCLEOTIDE SEQUENCE [LARGE SCALE GENOMIC DNA]</scope>
    <source>
        <strain evidence="5 6">ToN1</strain>
    </source>
</reference>
<keyword evidence="1" id="KW-0805">Transcription regulation</keyword>